<dbReference type="AlphaFoldDB" id="A0A7Y9PJ74"/>
<name>A0A7Y9PJ74_9BACT</name>
<evidence type="ECO:0000313" key="3">
    <source>
        <dbReference type="Proteomes" id="UP000589520"/>
    </source>
</evidence>
<evidence type="ECO:0000259" key="1">
    <source>
        <dbReference type="Pfam" id="PF17918"/>
    </source>
</evidence>
<feature type="domain" description="Tetracyclin repressor SlmA-like C-terminal" evidence="1">
    <location>
        <begin position="19"/>
        <end position="127"/>
    </location>
</feature>
<accession>A0A7Y9PJ74</accession>
<proteinExistence type="predicted"/>
<gene>
    <name evidence="2" type="ORF">HDF17_003171</name>
</gene>
<sequence length="155" mass="16945">MDEVADAVELVCKEQKGETLRRMATALVTAYLQTKMRDARTSVALYSISSDVDGAKIVQQIGTRMNKAIVRMLATSCEPLMTDPQLVASMLQGAMAGIGRRLVESDAAGEQFDVFREELVFVACAYLEACSARLPVQEDVIRKDAAKSLRRAARA</sequence>
<dbReference type="InterPro" id="IPR041669">
    <property type="entry name" value="TetR_C_15"/>
</dbReference>
<dbReference type="Proteomes" id="UP000589520">
    <property type="component" value="Unassembled WGS sequence"/>
</dbReference>
<comment type="caution">
    <text evidence="2">The sequence shown here is derived from an EMBL/GenBank/DDBJ whole genome shotgun (WGS) entry which is preliminary data.</text>
</comment>
<reference evidence="2 3" key="1">
    <citation type="submission" date="2020-07" db="EMBL/GenBank/DDBJ databases">
        <title>Genomic Encyclopedia of Type Strains, Phase IV (KMG-V): Genome sequencing to study the core and pangenomes of soil and plant-associated prokaryotes.</title>
        <authorList>
            <person name="Whitman W."/>
        </authorList>
    </citation>
    <scope>NUCLEOTIDE SEQUENCE [LARGE SCALE GENOMIC DNA]</scope>
    <source>
        <strain evidence="2 3">X4EP2</strain>
    </source>
</reference>
<protein>
    <recommendedName>
        <fullName evidence="1">Tetracyclin repressor SlmA-like C-terminal domain-containing protein</fullName>
    </recommendedName>
</protein>
<dbReference type="Gene3D" id="1.10.357.10">
    <property type="entry name" value="Tetracycline Repressor, domain 2"/>
    <property type="match status" value="1"/>
</dbReference>
<organism evidence="2 3">
    <name type="scientific">Granulicella arctica</name>
    <dbReference type="NCBI Taxonomy" id="940613"/>
    <lineage>
        <taxon>Bacteria</taxon>
        <taxon>Pseudomonadati</taxon>
        <taxon>Acidobacteriota</taxon>
        <taxon>Terriglobia</taxon>
        <taxon>Terriglobales</taxon>
        <taxon>Acidobacteriaceae</taxon>
        <taxon>Granulicella</taxon>
    </lineage>
</organism>
<dbReference type="Pfam" id="PF17918">
    <property type="entry name" value="TetR_C_15"/>
    <property type="match status" value="1"/>
</dbReference>
<dbReference type="RefSeq" id="WP_348640927.1">
    <property type="nucleotide sequence ID" value="NZ_JACCCW010000002.1"/>
</dbReference>
<evidence type="ECO:0000313" key="2">
    <source>
        <dbReference type="EMBL" id="NYF80851.1"/>
    </source>
</evidence>
<dbReference type="EMBL" id="JACCCW010000002">
    <property type="protein sequence ID" value="NYF80851.1"/>
    <property type="molecule type" value="Genomic_DNA"/>
</dbReference>
<keyword evidence="3" id="KW-1185">Reference proteome</keyword>